<gene>
    <name evidence="2" type="ORF">O181_064457</name>
</gene>
<dbReference type="AlphaFoldDB" id="A0A9Q3I2C1"/>
<protein>
    <submittedName>
        <fullName evidence="2">Uncharacterized protein</fullName>
    </submittedName>
</protein>
<accession>A0A9Q3I2C1</accession>
<comment type="caution">
    <text evidence="2">The sequence shown here is derived from an EMBL/GenBank/DDBJ whole genome shotgun (WGS) entry which is preliminary data.</text>
</comment>
<feature type="region of interest" description="Disordered" evidence="1">
    <location>
        <begin position="1"/>
        <end position="62"/>
    </location>
</feature>
<sequence length="97" mass="10464">MGTGHVGDQLGHGTPEAPANLGSGVNFGPGGLQWPPQRTAHRPQTVGPQIGPRNALKPKEPKITIESAKTQNQWWGQLGPSPFLRHFQGQWGQDPPF</sequence>
<dbReference type="EMBL" id="AVOT02031251">
    <property type="protein sequence ID" value="MBW0524742.1"/>
    <property type="molecule type" value="Genomic_DNA"/>
</dbReference>
<name>A0A9Q3I2C1_9BASI</name>
<evidence type="ECO:0000313" key="2">
    <source>
        <dbReference type="EMBL" id="MBW0524742.1"/>
    </source>
</evidence>
<organism evidence="2 3">
    <name type="scientific">Austropuccinia psidii MF-1</name>
    <dbReference type="NCBI Taxonomy" id="1389203"/>
    <lineage>
        <taxon>Eukaryota</taxon>
        <taxon>Fungi</taxon>
        <taxon>Dikarya</taxon>
        <taxon>Basidiomycota</taxon>
        <taxon>Pucciniomycotina</taxon>
        <taxon>Pucciniomycetes</taxon>
        <taxon>Pucciniales</taxon>
        <taxon>Sphaerophragmiaceae</taxon>
        <taxon>Austropuccinia</taxon>
    </lineage>
</organism>
<evidence type="ECO:0000256" key="1">
    <source>
        <dbReference type="SAM" id="MobiDB-lite"/>
    </source>
</evidence>
<keyword evidence="3" id="KW-1185">Reference proteome</keyword>
<evidence type="ECO:0000313" key="3">
    <source>
        <dbReference type="Proteomes" id="UP000765509"/>
    </source>
</evidence>
<dbReference type="Proteomes" id="UP000765509">
    <property type="component" value="Unassembled WGS sequence"/>
</dbReference>
<reference evidence="2" key="1">
    <citation type="submission" date="2021-03" db="EMBL/GenBank/DDBJ databases">
        <title>Draft genome sequence of rust myrtle Austropuccinia psidii MF-1, a brazilian biotype.</title>
        <authorList>
            <person name="Quecine M.C."/>
            <person name="Pachon D.M.R."/>
            <person name="Bonatelli M.L."/>
            <person name="Correr F.H."/>
            <person name="Franceschini L.M."/>
            <person name="Leite T.F."/>
            <person name="Margarido G.R.A."/>
            <person name="Almeida C.A."/>
            <person name="Ferrarezi J.A."/>
            <person name="Labate C.A."/>
        </authorList>
    </citation>
    <scope>NUCLEOTIDE SEQUENCE</scope>
    <source>
        <strain evidence="2">MF-1</strain>
    </source>
</reference>
<proteinExistence type="predicted"/>